<sequence>MVFVDRSLKLPENKNITQPSSQASTNQALFPNSASPLNKTCLDHLTNCLYKANMCGSMDPQSYVDSAKNRQTCRNRCGNTPVFEELMPACACDERCVIHQDCCSDISTICPDIFSRGHTLYEHLKHITPVCGVNGYKIFKTEPTVSSEQGTDVTPQSEKEAKKLSVNLSGVNILRDLLDKMNVYKIADLSLGVIFDGYEDFLKHEVNASIPRFIPMTAVMSCPNLATHASVFHILPYCTGRSVASARTSLHRKCARDYVLTYQCKHNEIIHQHLHTACEGQSPVHVGQKNFKFESVQAKLIFGATVNSECKFNRTIVADQPDVPQELDNVMIMKSIPLFFEKTFQNSLPESITLPVGSFFTTDSRIGSGRGRMKTKRSNSGTNIYESIIVIAGSMKLQDKPSEPASEVIFELSHTLESRLLCPRYDALLSDCRLLACAHGAYLSNKTTAGPQFAGSACVAPVLAVVTLIGQPRVHACSCVQILVAISRLKIWQVRIRNTIDGRCLLLLKLLPYGKINPTELYTFPEQDSDPGDFKAQHTSYLSDLEKMRQKVKGETNYHCPETFSMGSYEICLFSASSERQRVDALECITISNGIPLKYRSYSCWFMGIVFAIALTLSK</sequence>
<reference evidence="3 4" key="1">
    <citation type="journal article" date="2021" name="Elife">
        <title>Chloroplast acquisition without the gene transfer in kleptoplastic sea slugs, Plakobranchus ocellatus.</title>
        <authorList>
            <person name="Maeda T."/>
            <person name="Takahashi S."/>
            <person name="Yoshida T."/>
            <person name="Shimamura S."/>
            <person name="Takaki Y."/>
            <person name="Nagai Y."/>
            <person name="Toyoda A."/>
            <person name="Suzuki Y."/>
            <person name="Arimoto A."/>
            <person name="Ishii H."/>
            <person name="Satoh N."/>
            <person name="Nishiyama T."/>
            <person name="Hasebe M."/>
            <person name="Maruyama T."/>
            <person name="Minagawa J."/>
            <person name="Obokata J."/>
            <person name="Shigenobu S."/>
        </authorList>
    </citation>
    <scope>NUCLEOTIDE SEQUENCE [LARGE SCALE GENOMIC DNA]</scope>
</reference>
<evidence type="ECO:0000259" key="2">
    <source>
        <dbReference type="PROSITE" id="PS50958"/>
    </source>
</evidence>
<dbReference type="Gene3D" id="4.10.410.20">
    <property type="match status" value="1"/>
</dbReference>
<comment type="caution">
    <text evidence="3">The sequence shown here is derived from an EMBL/GenBank/DDBJ whole genome shotgun (WGS) entry which is preliminary data.</text>
</comment>
<evidence type="ECO:0000313" key="3">
    <source>
        <dbReference type="EMBL" id="GFO47454.1"/>
    </source>
</evidence>
<dbReference type="InterPro" id="IPR001212">
    <property type="entry name" value="Somatomedin_B_dom"/>
</dbReference>
<evidence type="ECO:0000313" key="4">
    <source>
        <dbReference type="Proteomes" id="UP000735302"/>
    </source>
</evidence>
<gene>
    <name evidence="3" type="ORF">PoB_007395900</name>
</gene>
<dbReference type="AlphaFoldDB" id="A0AAV4DTA2"/>
<keyword evidence="4" id="KW-1185">Reference proteome</keyword>
<name>A0AAV4DTA2_9GAST</name>
<feature type="domain" description="SMB" evidence="2">
    <location>
        <begin position="69"/>
        <end position="114"/>
    </location>
</feature>
<dbReference type="SUPFAM" id="SSF90188">
    <property type="entry name" value="Somatomedin B domain"/>
    <property type="match status" value="1"/>
</dbReference>
<dbReference type="Proteomes" id="UP000735302">
    <property type="component" value="Unassembled WGS sequence"/>
</dbReference>
<keyword evidence="1" id="KW-1015">Disulfide bond</keyword>
<proteinExistence type="predicted"/>
<dbReference type="PROSITE" id="PS50958">
    <property type="entry name" value="SMB_2"/>
    <property type="match status" value="1"/>
</dbReference>
<evidence type="ECO:0000256" key="1">
    <source>
        <dbReference type="ARBA" id="ARBA00023157"/>
    </source>
</evidence>
<dbReference type="Pfam" id="PF01033">
    <property type="entry name" value="Somatomedin_B"/>
    <property type="match status" value="1"/>
</dbReference>
<protein>
    <recommendedName>
        <fullName evidence="2">SMB domain-containing protein</fullName>
    </recommendedName>
</protein>
<accession>A0AAV4DTA2</accession>
<dbReference type="EMBL" id="BLXT01008325">
    <property type="protein sequence ID" value="GFO47454.1"/>
    <property type="molecule type" value="Genomic_DNA"/>
</dbReference>
<dbReference type="InterPro" id="IPR036024">
    <property type="entry name" value="Somatomedin_B-like_dom_sf"/>
</dbReference>
<organism evidence="3 4">
    <name type="scientific">Plakobranchus ocellatus</name>
    <dbReference type="NCBI Taxonomy" id="259542"/>
    <lineage>
        <taxon>Eukaryota</taxon>
        <taxon>Metazoa</taxon>
        <taxon>Spiralia</taxon>
        <taxon>Lophotrochozoa</taxon>
        <taxon>Mollusca</taxon>
        <taxon>Gastropoda</taxon>
        <taxon>Heterobranchia</taxon>
        <taxon>Euthyneura</taxon>
        <taxon>Panpulmonata</taxon>
        <taxon>Sacoglossa</taxon>
        <taxon>Placobranchoidea</taxon>
        <taxon>Plakobranchidae</taxon>
        <taxon>Plakobranchus</taxon>
    </lineage>
</organism>